<evidence type="ECO:0000313" key="3">
    <source>
        <dbReference type="Proteomes" id="UP000027730"/>
    </source>
</evidence>
<name>A0A074WPG6_9PEZI</name>
<reference evidence="2 3" key="1">
    <citation type="journal article" date="2014" name="BMC Genomics">
        <title>Genome sequencing of four Aureobasidium pullulans varieties: biotechnological potential, stress tolerance, and description of new species.</title>
        <authorList>
            <person name="Gostin Ar C."/>
            <person name="Ohm R.A."/>
            <person name="Kogej T."/>
            <person name="Sonjak S."/>
            <person name="Turk M."/>
            <person name="Zajc J."/>
            <person name="Zalar P."/>
            <person name="Grube M."/>
            <person name="Sun H."/>
            <person name="Han J."/>
            <person name="Sharma A."/>
            <person name="Chiniquy J."/>
            <person name="Ngan C.Y."/>
            <person name="Lipzen A."/>
            <person name="Barry K."/>
            <person name="Grigoriev I.V."/>
            <person name="Gunde-Cimerman N."/>
        </authorList>
    </citation>
    <scope>NUCLEOTIDE SEQUENCE [LARGE SCALE GENOMIC DNA]</scope>
    <source>
        <strain evidence="2 3">CBS 147.97</strain>
    </source>
</reference>
<feature type="compositionally biased region" description="Polar residues" evidence="1">
    <location>
        <begin position="583"/>
        <end position="592"/>
    </location>
</feature>
<proteinExistence type="predicted"/>
<feature type="region of interest" description="Disordered" evidence="1">
    <location>
        <begin position="488"/>
        <end position="603"/>
    </location>
</feature>
<evidence type="ECO:0000313" key="2">
    <source>
        <dbReference type="EMBL" id="KEQ75030.1"/>
    </source>
</evidence>
<dbReference type="EMBL" id="KL584706">
    <property type="protein sequence ID" value="KEQ75030.1"/>
    <property type="molecule type" value="Genomic_DNA"/>
</dbReference>
<dbReference type="GeneID" id="25414958"/>
<dbReference type="OrthoDB" id="10025998at2759"/>
<feature type="compositionally biased region" description="Low complexity" evidence="1">
    <location>
        <begin position="546"/>
        <end position="564"/>
    </location>
</feature>
<organism evidence="2 3">
    <name type="scientific">Aureobasidium namibiae CBS 147.97</name>
    <dbReference type="NCBI Taxonomy" id="1043004"/>
    <lineage>
        <taxon>Eukaryota</taxon>
        <taxon>Fungi</taxon>
        <taxon>Dikarya</taxon>
        <taxon>Ascomycota</taxon>
        <taxon>Pezizomycotina</taxon>
        <taxon>Dothideomycetes</taxon>
        <taxon>Dothideomycetidae</taxon>
        <taxon>Dothideales</taxon>
        <taxon>Saccotheciaceae</taxon>
        <taxon>Aureobasidium</taxon>
    </lineage>
</organism>
<dbReference type="STRING" id="1043004.A0A074WPG6"/>
<evidence type="ECO:0008006" key="4">
    <source>
        <dbReference type="Google" id="ProtNLM"/>
    </source>
</evidence>
<dbReference type="AlphaFoldDB" id="A0A074WPG6"/>
<protein>
    <recommendedName>
        <fullName evidence="4">F-box domain-containing protein</fullName>
    </recommendedName>
</protein>
<gene>
    <name evidence="2" type="ORF">M436DRAFT_71500</name>
</gene>
<accession>A0A074WPG6</accession>
<dbReference type="Proteomes" id="UP000027730">
    <property type="component" value="Unassembled WGS sequence"/>
</dbReference>
<dbReference type="HOGENOM" id="CLU_369590_0_0_1"/>
<sequence>MTSTESILKRLAEVEVEKESLRVRLLSNHMDSSQGNSRRQTIFAHKSTEIETPTAIRDKVAGWLNKPKKQSSHSVLLEIFTQYERYNLVFDNIYQRLEIQDVIAISRTCTTLSSFYKNMLPCRWNINRRLARFVNDPRDFRARLGTADALISGTFALLFFAQLYWLDSGLDIYVRQGPKADALIRYIGEDKSYEFDHSYGWSDNDQHRTLTKVLIFRRTVPPGSPQIRFHLTRTLPLHSILIDCAFSTAHVNIISWNKAYCMFPNVTFMDRRMYFLHNPDEAMGQILSKYSAHGWRTSDWVDYDQAKGCNRPGIRENFRSIGDSSTWTIPLNTYKIRAPACPDSVLESCTFQIFPDSGPQESPHAVTGLKTFGLGAQIFSCCMLKQTYTFHAPDISWIVFLREKLSRMIMLELLKTGDTDLIARAKQPDFMSGDHKCCPVLRLRSRFQRPDGWECVDHMIPAWLEEWKLAKRDRTESLDLKPHPLTIVRSKKQLQTSQKALESVPPPVPPPHARSMTTSRLPSRSIPVPLSSPVSDQFPVSLRTTSVSSARLPRSSSASHISASKPVSTKLPTLESPTRRIVSAQSQLTESGPSLPRVPSASLPLNKKYSAQIPLSSDLQPLRPQLPRFATAIPLHKPRTSLRDTTPPRSPEKQKGDYFSFIHRRPKALLPPKLNLPSAEFGPLIPDLLTPPPDVPLPRSAGHQRKTSPLFSPSHLPWSPFEKKFRNVHSKPGSLSSMSARSEKMIPGEMNWL</sequence>
<dbReference type="RefSeq" id="XP_013429263.1">
    <property type="nucleotide sequence ID" value="XM_013573809.1"/>
</dbReference>
<evidence type="ECO:0000256" key="1">
    <source>
        <dbReference type="SAM" id="MobiDB-lite"/>
    </source>
</evidence>
<feature type="region of interest" description="Disordered" evidence="1">
    <location>
        <begin position="692"/>
        <end position="714"/>
    </location>
</feature>
<feature type="region of interest" description="Disordered" evidence="1">
    <location>
        <begin position="634"/>
        <end position="656"/>
    </location>
</feature>
<keyword evidence="3" id="KW-1185">Reference proteome</keyword>